<sequence>MLGSNPFRNRHFVASALLILLAKPSQVALGKPLPKAAARDDSDLSLLPWRNWATYSPYPAFEEWIAPPKTCTISQVNILQRDGVRALDRRDALPIQATLKKIVGKKAYARPEMEFLESYTYDVGTSASLMPVGAQQYCGNPHINIDKPCGAAFDSPSVTESAGNWSHAFTEVSHQFTATQVVLAECEGAQNTLRSHCPRLSSSVPKAQEQWRAHWTPAVIERLQSHEDYGLTGTVSDDACEQGGVLTDPGHFVSPWPTTQDIANLAHLCAFESMQKRTISPFCGLFLPSELASIEYDGDLSAYYDHAYPGAPLARSQGVGYVHELLSRLTGDLSFVTKDRTQVDRALDTKESSSFPLDEKIYADFTHDTQLLAVMTLMGLFQDRPLHTTAPDPHRSFIASQIVPFSGRLVVERLECTGQKGDSFGRFAGVRKQVRIYVNDRAMDLSKICGKANTHSQDTICPLSVFVDAMKRVTTTATKEFAKCGVVPN</sequence>
<dbReference type="AlphaFoldDB" id="A0A238FUP5"/>
<keyword evidence="6" id="KW-1185">Reference proteome</keyword>
<evidence type="ECO:0000313" key="6">
    <source>
        <dbReference type="Proteomes" id="UP000198372"/>
    </source>
</evidence>
<dbReference type="Gene3D" id="3.40.50.1240">
    <property type="entry name" value="Phosphoglycerate mutase-like"/>
    <property type="match status" value="1"/>
</dbReference>
<keyword evidence="2" id="KW-0325">Glycoprotein</keyword>
<gene>
    <name evidence="5" type="ORF">BQ2448_7967</name>
</gene>
<keyword evidence="3" id="KW-1015">Disulfide bond</keyword>
<feature type="signal peptide" evidence="4">
    <location>
        <begin position="1"/>
        <end position="30"/>
    </location>
</feature>
<evidence type="ECO:0000313" key="5">
    <source>
        <dbReference type="EMBL" id="SCV74938.1"/>
    </source>
</evidence>
<reference evidence="6" key="1">
    <citation type="submission" date="2016-09" db="EMBL/GenBank/DDBJ databases">
        <authorList>
            <person name="Jeantristanb JTB J.-T."/>
            <person name="Ricardo R."/>
        </authorList>
    </citation>
    <scope>NUCLEOTIDE SEQUENCE [LARGE SCALE GENOMIC DNA]</scope>
</reference>
<accession>A0A238FUP5</accession>
<dbReference type="CDD" id="cd07061">
    <property type="entry name" value="HP_HAP_like"/>
    <property type="match status" value="1"/>
</dbReference>
<keyword evidence="1" id="KW-0378">Hydrolase</keyword>
<evidence type="ECO:0000256" key="2">
    <source>
        <dbReference type="ARBA" id="ARBA00023180"/>
    </source>
</evidence>
<evidence type="ECO:0000256" key="3">
    <source>
        <dbReference type="PIRSR" id="PIRSR000894-2"/>
    </source>
</evidence>
<feature type="disulfide bond" evidence="3">
    <location>
        <begin position="449"/>
        <end position="461"/>
    </location>
</feature>
<dbReference type="Pfam" id="PF00328">
    <property type="entry name" value="His_Phos_2"/>
    <property type="match status" value="1"/>
</dbReference>
<dbReference type="PANTHER" id="PTHR20963:SF18">
    <property type="entry name" value="ACID PHOSPHATASE PHO11-RELATED"/>
    <property type="match status" value="1"/>
</dbReference>
<feature type="disulfide bond" evidence="3">
    <location>
        <begin position="269"/>
        <end position="283"/>
    </location>
</feature>
<dbReference type="InterPro" id="IPR016274">
    <property type="entry name" value="Histidine_acid_Pase_euk"/>
</dbReference>
<dbReference type="STRING" id="269621.A0A238FUP5"/>
<protein>
    <submittedName>
        <fullName evidence="5">BQ2448_7967 protein</fullName>
    </submittedName>
</protein>
<keyword evidence="4" id="KW-0732">Signal</keyword>
<feature type="chain" id="PRO_5012082393" evidence="4">
    <location>
        <begin position="31"/>
        <end position="489"/>
    </location>
</feature>
<evidence type="ECO:0000256" key="4">
    <source>
        <dbReference type="SAM" id="SignalP"/>
    </source>
</evidence>
<dbReference type="Proteomes" id="UP000198372">
    <property type="component" value="Unassembled WGS sequence"/>
</dbReference>
<name>A0A238FUP5_9BASI</name>
<dbReference type="EMBL" id="FMSP01000024">
    <property type="protein sequence ID" value="SCV74938.1"/>
    <property type="molecule type" value="Genomic_DNA"/>
</dbReference>
<evidence type="ECO:0000256" key="1">
    <source>
        <dbReference type="ARBA" id="ARBA00022801"/>
    </source>
</evidence>
<dbReference type="SUPFAM" id="SSF53254">
    <property type="entry name" value="Phosphoglycerate mutase-like"/>
    <property type="match status" value="1"/>
</dbReference>
<dbReference type="InterPro" id="IPR000560">
    <property type="entry name" value="His_Pase_clade-2"/>
</dbReference>
<dbReference type="GO" id="GO:0003993">
    <property type="term" value="F:acid phosphatase activity"/>
    <property type="evidence" value="ECO:0007669"/>
    <property type="project" value="TreeGrafter"/>
</dbReference>
<dbReference type="PANTHER" id="PTHR20963">
    <property type="entry name" value="MULTIPLE INOSITOL POLYPHOSPHATE PHOSPHATASE-RELATED"/>
    <property type="match status" value="1"/>
</dbReference>
<feature type="disulfide bond" evidence="3">
    <location>
        <begin position="71"/>
        <end position="416"/>
    </location>
</feature>
<dbReference type="OrthoDB" id="6509975at2759"/>
<organism evidence="5 6">
    <name type="scientific">Microbotryum intermedium</name>
    <dbReference type="NCBI Taxonomy" id="269621"/>
    <lineage>
        <taxon>Eukaryota</taxon>
        <taxon>Fungi</taxon>
        <taxon>Dikarya</taxon>
        <taxon>Basidiomycota</taxon>
        <taxon>Pucciniomycotina</taxon>
        <taxon>Microbotryomycetes</taxon>
        <taxon>Microbotryales</taxon>
        <taxon>Microbotryaceae</taxon>
        <taxon>Microbotryum</taxon>
    </lineage>
</organism>
<proteinExistence type="predicted"/>
<dbReference type="PIRSF" id="PIRSF000894">
    <property type="entry name" value="Acid_phosphatase"/>
    <property type="match status" value="1"/>
</dbReference>
<dbReference type="InterPro" id="IPR029033">
    <property type="entry name" value="His_PPase_superfam"/>
</dbReference>